<keyword evidence="6" id="KW-1185">Reference proteome</keyword>
<reference evidence="5 6" key="1">
    <citation type="submission" date="2022-11" db="EMBL/GenBank/DDBJ databases">
        <title>Viruses from the air-sea interface of a natural surface slick.</title>
        <authorList>
            <person name="Rahlff J."/>
            <person name="Holmfeldt K."/>
        </authorList>
    </citation>
    <scope>NUCLEOTIDE SEQUENCE [LARGE SCALE GENOMIC DNA]</scope>
    <source>
        <strain evidence="5 6">SMS4</strain>
    </source>
</reference>
<sequence>MNYLAHTALAQPNHFSLVGNLLGDFCKGTALTTLPPPILAGLKNHRAVDVFTDSHPSVRDAKKVFSPSRRRFAGIALDVLFDHFLICHWTRFYDQPFSEYKQQLYTNLAAAEHLMPASMALTMRSVRQHDWFLSYQQLTGLGHALDRIASRIRFNNQFAGIIEEIKPNYALLEQVFLQFYPQLQQHVVVMALE</sequence>
<keyword evidence="4" id="KW-0276">Fatty acid metabolism</keyword>
<keyword evidence="1" id="KW-0444">Lipid biosynthesis</keyword>
<dbReference type="Proteomes" id="UP001231109">
    <property type="component" value="Unassembled WGS sequence"/>
</dbReference>
<organism evidence="5 6">
    <name type="scientific">Rheinheimera baltica</name>
    <dbReference type="NCBI Taxonomy" id="67576"/>
    <lineage>
        <taxon>Bacteria</taxon>
        <taxon>Pseudomonadati</taxon>
        <taxon>Pseudomonadota</taxon>
        <taxon>Gammaproteobacteria</taxon>
        <taxon>Chromatiales</taxon>
        <taxon>Chromatiaceae</taxon>
        <taxon>Rheinheimera</taxon>
    </lineage>
</organism>
<evidence type="ECO:0000256" key="4">
    <source>
        <dbReference type="ARBA" id="ARBA00023160"/>
    </source>
</evidence>
<dbReference type="InterPro" id="IPR007431">
    <property type="entry name" value="ACP_PD"/>
</dbReference>
<evidence type="ECO:0000256" key="1">
    <source>
        <dbReference type="ARBA" id="ARBA00022516"/>
    </source>
</evidence>
<comment type="caution">
    <text evidence="5">The sequence shown here is derived from an EMBL/GenBank/DDBJ whole genome shotgun (WGS) entry which is preliminary data.</text>
</comment>
<evidence type="ECO:0000313" key="6">
    <source>
        <dbReference type="Proteomes" id="UP001231109"/>
    </source>
</evidence>
<keyword evidence="3" id="KW-0443">Lipid metabolism</keyword>
<keyword evidence="4" id="KW-0275">Fatty acid biosynthesis</keyword>
<evidence type="ECO:0000313" key="5">
    <source>
        <dbReference type="EMBL" id="MDP5134375.1"/>
    </source>
</evidence>
<name>A0ABT9HTB0_9GAMM</name>
<dbReference type="PIRSF" id="PIRSF011489">
    <property type="entry name" value="DUF479"/>
    <property type="match status" value="1"/>
</dbReference>
<protein>
    <submittedName>
        <fullName evidence="5">ACP phosphodiesterase</fullName>
    </submittedName>
</protein>
<dbReference type="RefSeq" id="WP_305972971.1">
    <property type="nucleotide sequence ID" value="NZ_JAPJDZ010000001.1"/>
</dbReference>
<dbReference type="PANTHER" id="PTHR38764:SF1">
    <property type="entry name" value="ACYL CARRIER PROTEIN PHOSPHODIESTERASE"/>
    <property type="match status" value="1"/>
</dbReference>
<dbReference type="EMBL" id="JAPJDZ010000001">
    <property type="protein sequence ID" value="MDP5134375.1"/>
    <property type="molecule type" value="Genomic_DNA"/>
</dbReference>
<dbReference type="Pfam" id="PF04336">
    <property type="entry name" value="ACP_PD"/>
    <property type="match status" value="1"/>
</dbReference>
<keyword evidence="2" id="KW-0378">Hydrolase</keyword>
<dbReference type="PANTHER" id="PTHR38764">
    <property type="entry name" value="ACYL CARRIER PROTEIN PHOSPHODIESTERASE"/>
    <property type="match status" value="1"/>
</dbReference>
<proteinExistence type="predicted"/>
<evidence type="ECO:0000256" key="2">
    <source>
        <dbReference type="ARBA" id="ARBA00022801"/>
    </source>
</evidence>
<accession>A0ABT9HTB0</accession>
<evidence type="ECO:0000256" key="3">
    <source>
        <dbReference type="ARBA" id="ARBA00023098"/>
    </source>
</evidence>
<gene>
    <name evidence="5" type="ORF">ORJ04_00240</name>
</gene>